<accession>A0A0B6Z8R8</accession>
<protein>
    <submittedName>
        <fullName evidence="1">Uncharacterized protein</fullName>
    </submittedName>
</protein>
<reference evidence="1" key="1">
    <citation type="submission" date="2014-12" db="EMBL/GenBank/DDBJ databases">
        <title>Insight into the proteome of Arion vulgaris.</title>
        <authorList>
            <person name="Aradska J."/>
            <person name="Bulat T."/>
            <person name="Smidak R."/>
            <person name="Sarate P."/>
            <person name="Gangsoo J."/>
            <person name="Sialana F."/>
            <person name="Bilban M."/>
            <person name="Lubec G."/>
        </authorList>
    </citation>
    <scope>NUCLEOTIDE SEQUENCE</scope>
    <source>
        <tissue evidence="1">Skin</tissue>
    </source>
</reference>
<organism evidence="1">
    <name type="scientific">Arion vulgaris</name>
    <dbReference type="NCBI Taxonomy" id="1028688"/>
    <lineage>
        <taxon>Eukaryota</taxon>
        <taxon>Metazoa</taxon>
        <taxon>Spiralia</taxon>
        <taxon>Lophotrochozoa</taxon>
        <taxon>Mollusca</taxon>
        <taxon>Gastropoda</taxon>
        <taxon>Heterobranchia</taxon>
        <taxon>Euthyneura</taxon>
        <taxon>Panpulmonata</taxon>
        <taxon>Eupulmonata</taxon>
        <taxon>Stylommatophora</taxon>
        <taxon>Helicina</taxon>
        <taxon>Arionoidea</taxon>
        <taxon>Arionidae</taxon>
        <taxon>Arion</taxon>
    </lineage>
</organism>
<name>A0A0B6Z8R8_9EUPU</name>
<evidence type="ECO:0000313" key="1">
    <source>
        <dbReference type="EMBL" id="CEK64772.1"/>
    </source>
</evidence>
<dbReference type="AlphaFoldDB" id="A0A0B6Z8R8"/>
<dbReference type="EMBL" id="HACG01017907">
    <property type="protein sequence ID" value="CEK64772.1"/>
    <property type="molecule type" value="Transcribed_RNA"/>
</dbReference>
<gene>
    <name evidence="1" type="primary">ORF52856</name>
</gene>
<sequence length="103" mass="12134">MNSSSITELNMQIRKRQVQIFNGCRTNTYLIPRRSIVRREKKLRIAANEQEYCQEKATVSLKQTIHQCISTKMNFLEEVTLMLLLEHTRMITKHILIIIIDSS</sequence>
<proteinExistence type="predicted"/>